<feature type="transmembrane region" description="Helical" evidence="7">
    <location>
        <begin position="50"/>
        <end position="80"/>
    </location>
</feature>
<feature type="transmembrane region" description="Helical" evidence="7">
    <location>
        <begin position="410"/>
        <end position="430"/>
    </location>
</feature>
<sequence length="441" mass="48346">MKDLTKGNPTRLMLSFALPVCLGNIFQLFYSLADTRIVGSTLGNEALAAIGATTAITTLLIGFLQGLTNGFSIIVAQCFGAKQTDQLKKASAGTFLLSFITTILLTALALLFLNPLLHLLNVPQDLFDSASAYIRILLIGMLITMLYNALAGILRAVGDTVAPLLFLICASLLNIVLDLTFILVFHLGVRGAAYATILSQMVSVVLCFTYMWKRYPIFHLEKADFHLDSKMVKKLYSSGFSMALMMSLVFFGTLALQCTINTFGTDIIVAHTAARKVTEFNFLPISVMGITMSTFCSQNFGAGQFNRVKTGIRQSLLLCWLWVLVIIFLAYTCAPFFIYLVTGTKETAVTDPASLYLKVNSLFYFVSSGISILRNGLQAIGDHITPVFSSLIELVGKILIAFLLAPVLGYMGIIIAEPIIWCFMVIPLIVKFVRTSQAYRV</sequence>
<evidence type="ECO:0000256" key="4">
    <source>
        <dbReference type="ARBA" id="ARBA00022692"/>
    </source>
</evidence>
<evidence type="ECO:0000256" key="5">
    <source>
        <dbReference type="ARBA" id="ARBA00022989"/>
    </source>
</evidence>
<keyword evidence="9" id="KW-1185">Reference proteome</keyword>
<evidence type="ECO:0000256" key="1">
    <source>
        <dbReference type="ARBA" id="ARBA00004651"/>
    </source>
</evidence>
<dbReference type="EMBL" id="JACRTP010000002">
    <property type="protein sequence ID" value="MBC8627964.1"/>
    <property type="molecule type" value="Genomic_DNA"/>
</dbReference>
<evidence type="ECO:0000313" key="8">
    <source>
        <dbReference type="EMBL" id="MBC8627964.1"/>
    </source>
</evidence>
<dbReference type="PIRSF" id="PIRSF006603">
    <property type="entry name" value="DinF"/>
    <property type="match status" value="1"/>
</dbReference>
<feature type="transmembrane region" description="Helical" evidence="7">
    <location>
        <begin position="92"/>
        <end position="113"/>
    </location>
</feature>
<proteinExistence type="predicted"/>
<dbReference type="CDD" id="cd13138">
    <property type="entry name" value="MATE_yoeA_like"/>
    <property type="match status" value="1"/>
</dbReference>
<feature type="transmembrane region" description="Helical" evidence="7">
    <location>
        <begin position="133"/>
        <end position="157"/>
    </location>
</feature>
<evidence type="ECO:0000256" key="2">
    <source>
        <dbReference type="ARBA" id="ARBA00022448"/>
    </source>
</evidence>
<keyword evidence="3" id="KW-1003">Cell membrane</keyword>
<feature type="transmembrane region" description="Helical" evidence="7">
    <location>
        <begin position="282"/>
        <end position="303"/>
    </location>
</feature>
<evidence type="ECO:0000256" key="3">
    <source>
        <dbReference type="ARBA" id="ARBA00022475"/>
    </source>
</evidence>
<dbReference type="PANTHER" id="PTHR43549:SF3">
    <property type="entry name" value="MULTIDRUG RESISTANCE PROTEIN YPNP-RELATED"/>
    <property type="match status" value="1"/>
</dbReference>
<dbReference type="InterPro" id="IPR048279">
    <property type="entry name" value="MdtK-like"/>
</dbReference>
<name>A0ABR7P986_9FIRM</name>
<accession>A0ABR7P986</accession>
<comment type="caution">
    <text evidence="8">The sequence shown here is derived from an EMBL/GenBank/DDBJ whole genome shotgun (WGS) entry which is preliminary data.</text>
</comment>
<feature type="transmembrane region" description="Helical" evidence="7">
    <location>
        <begin position="235"/>
        <end position="256"/>
    </location>
</feature>
<dbReference type="Proteomes" id="UP000661649">
    <property type="component" value="Unassembled WGS sequence"/>
</dbReference>
<feature type="transmembrane region" description="Helical" evidence="7">
    <location>
        <begin position="315"/>
        <end position="341"/>
    </location>
</feature>
<dbReference type="PANTHER" id="PTHR43549">
    <property type="entry name" value="MULTIDRUG RESISTANCE PROTEIN YPNP-RELATED"/>
    <property type="match status" value="1"/>
</dbReference>
<evidence type="ECO:0000313" key="9">
    <source>
        <dbReference type="Proteomes" id="UP000661649"/>
    </source>
</evidence>
<protein>
    <submittedName>
        <fullName evidence="8">MATE family efflux transporter</fullName>
    </submittedName>
</protein>
<dbReference type="RefSeq" id="WP_117456103.1">
    <property type="nucleotide sequence ID" value="NZ_JACRTP010000002.1"/>
</dbReference>
<evidence type="ECO:0000256" key="6">
    <source>
        <dbReference type="ARBA" id="ARBA00023136"/>
    </source>
</evidence>
<keyword evidence="2" id="KW-0813">Transport</keyword>
<gene>
    <name evidence="8" type="ORF">H8712_04950</name>
</gene>
<dbReference type="NCBIfam" id="TIGR00797">
    <property type="entry name" value="matE"/>
    <property type="match status" value="1"/>
</dbReference>
<keyword evidence="5 7" id="KW-1133">Transmembrane helix</keyword>
<comment type="subcellular location">
    <subcellularLocation>
        <location evidence="1">Cell membrane</location>
        <topology evidence="1">Multi-pass membrane protein</topology>
    </subcellularLocation>
</comment>
<dbReference type="Pfam" id="PF01554">
    <property type="entry name" value="MatE"/>
    <property type="match status" value="2"/>
</dbReference>
<feature type="transmembrane region" description="Helical" evidence="7">
    <location>
        <begin position="12"/>
        <end position="30"/>
    </location>
</feature>
<feature type="transmembrane region" description="Helical" evidence="7">
    <location>
        <begin position="191"/>
        <end position="212"/>
    </location>
</feature>
<feature type="transmembrane region" description="Helical" evidence="7">
    <location>
        <begin position="164"/>
        <end position="185"/>
    </location>
</feature>
<dbReference type="InterPro" id="IPR002528">
    <property type="entry name" value="MATE_fam"/>
</dbReference>
<reference evidence="8 9" key="1">
    <citation type="submission" date="2020-08" db="EMBL/GenBank/DDBJ databases">
        <title>Genome public.</title>
        <authorList>
            <person name="Liu C."/>
            <person name="Sun Q."/>
        </authorList>
    </citation>
    <scope>NUCLEOTIDE SEQUENCE [LARGE SCALE GENOMIC DNA]</scope>
    <source>
        <strain evidence="8 9">3_YM_SP_D4_24.mj</strain>
    </source>
</reference>
<dbReference type="InterPro" id="IPR052031">
    <property type="entry name" value="Membrane_Transporter-Flippase"/>
</dbReference>
<feature type="transmembrane region" description="Helical" evidence="7">
    <location>
        <begin position="385"/>
        <end position="404"/>
    </location>
</feature>
<feature type="transmembrane region" description="Helical" evidence="7">
    <location>
        <begin position="353"/>
        <end position="373"/>
    </location>
</feature>
<organism evidence="8 9">
    <name type="scientific">Blautia stercoris</name>
    <dbReference type="NCBI Taxonomy" id="871664"/>
    <lineage>
        <taxon>Bacteria</taxon>
        <taxon>Bacillati</taxon>
        <taxon>Bacillota</taxon>
        <taxon>Clostridia</taxon>
        <taxon>Lachnospirales</taxon>
        <taxon>Lachnospiraceae</taxon>
        <taxon>Blautia</taxon>
    </lineage>
</organism>
<keyword evidence="6 7" id="KW-0472">Membrane</keyword>
<keyword evidence="4 7" id="KW-0812">Transmembrane</keyword>
<evidence type="ECO:0000256" key="7">
    <source>
        <dbReference type="SAM" id="Phobius"/>
    </source>
</evidence>